<dbReference type="InterPro" id="IPR045861">
    <property type="entry name" value="CorA_cytoplasmic_dom"/>
</dbReference>
<keyword evidence="14" id="KW-1185">Reference proteome</keyword>
<name>A0A939QCJ5_9MICO</name>
<evidence type="ECO:0000256" key="12">
    <source>
        <dbReference type="SAM" id="Phobius"/>
    </source>
</evidence>
<dbReference type="PANTHER" id="PTHR46494:SF1">
    <property type="entry name" value="CORA FAMILY METAL ION TRANSPORTER (EUROFUNG)"/>
    <property type="match status" value="1"/>
</dbReference>
<evidence type="ECO:0000256" key="1">
    <source>
        <dbReference type="ARBA" id="ARBA00004651"/>
    </source>
</evidence>
<evidence type="ECO:0000256" key="11">
    <source>
        <dbReference type="ARBA" id="ARBA00045497"/>
    </source>
</evidence>
<dbReference type="GO" id="GO:0050897">
    <property type="term" value="F:cobalt ion binding"/>
    <property type="evidence" value="ECO:0007669"/>
    <property type="project" value="TreeGrafter"/>
</dbReference>
<dbReference type="GO" id="GO:0015087">
    <property type="term" value="F:cobalt ion transmembrane transporter activity"/>
    <property type="evidence" value="ECO:0007669"/>
    <property type="project" value="TreeGrafter"/>
</dbReference>
<evidence type="ECO:0000256" key="9">
    <source>
        <dbReference type="ARBA" id="ARBA00023136"/>
    </source>
</evidence>
<proteinExistence type="inferred from homology"/>
<dbReference type="SUPFAM" id="SSF143865">
    <property type="entry name" value="CorA soluble domain-like"/>
    <property type="match status" value="1"/>
</dbReference>
<dbReference type="EMBL" id="JAGFBF010000004">
    <property type="protein sequence ID" value="MBO2989675.1"/>
    <property type="molecule type" value="Genomic_DNA"/>
</dbReference>
<comment type="subcellular location">
    <subcellularLocation>
        <location evidence="1">Cell membrane</location>
        <topology evidence="1">Multi-pass membrane protein</topology>
    </subcellularLocation>
</comment>
<dbReference type="PANTHER" id="PTHR46494">
    <property type="entry name" value="CORA FAMILY METAL ION TRANSPORTER (EUROFUNG)"/>
    <property type="match status" value="1"/>
</dbReference>
<dbReference type="Proteomes" id="UP000668403">
    <property type="component" value="Unassembled WGS sequence"/>
</dbReference>
<evidence type="ECO:0000256" key="6">
    <source>
        <dbReference type="ARBA" id="ARBA00022842"/>
    </source>
</evidence>
<dbReference type="CDD" id="cd12830">
    <property type="entry name" value="MtCorA-like"/>
    <property type="match status" value="1"/>
</dbReference>
<dbReference type="SUPFAM" id="SSF144083">
    <property type="entry name" value="Magnesium transport protein CorA, transmembrane region"/>
    <property type="match status" value="1"/>
</dbReference>
<dbReference type="FunFam" id="1.20.58.340:FF:000004">
    <property type="entry name" value="Magnesium transport protein CorA"/>
    <property type="match status" value="1"/>
</dbReference>
<feature type="transmembrane region" description="Helical" evidence="12">
    <location>
        <begin position="314"/>
        <end position="333"/>
    </location>
</feature>
<keyword evidence="4" id="KW-1003">Cell membrane</keyword>
<evidence type="ECO:0000256" key="5">
    <source>
        <dbReference type="ARBA" id="ARBA00022692"/>
    </source>
</evidence>
<dbReference type="GO" id="GO:0005886">
    <property type="term" value="C:plasma membrane"/>
    <property type="evidence" value="ECO:0007669"/>
    <property type="project" value="UniProtKB-SubCell"/>
</dbReference>
<dbReference type="InterPro" id="IPR045863">
    <property type="entry name" value="CorA_TM1_TM2"/>
</dbReference>
<keyword evidence="9 12" id="KW-0472">Membrane</keyword>
<comment type="function">
    <text evidence="11">Mediates influx of magnesium ions. Alternates between open and closed states. Activated by low cytoplasmic Mg(2+) levels. Inactive when cytoplasmic Mg(2+) levels are high.</text>
</comment>
<evidence type="ECO:0000313" key="14">
    <source>
        <dbReference type="Proteomes" id="UP000668403"/>
    </source>
</evidence>
<evidence type="ECO:0000313" key="13">
    <source>
        <dbReference type="EMBL" id="MBO2989675.1"/>
    </source>
</evidence>
<keyword evidence="6" id="KW-0460">Magnesium</keyword>
<dbReference type="Gene3D" id="3.30.460.20">
    <property type="entry name" value="CorA soluble domain-like"/>
    <property type="match status" value="1"/>
</dbReference>
<keyword evidence="7 12" id="KW-1133">Transmembrane helix</keyword>
<feature type="transmembrane region" description="Helical" evidence="12">
    <location>
        <begin position="345"/>
        <end position="365"/>
    </location>
</feature>
<keyword evidence="5 12" id="KW-0812">Transmembrane</keyword>
<evidence type="ECO:0000256" key="2">
    <source>
        <dbReference type="ARBA" id="ARBA00009765"/>
    </source>
</evidence>
<organism evidence="13 14">
    <name type="scientific">Leucobacter tardus</name>
    <dbReference type="NCBI Taxonomy" id="501483"/>
    <lineage>
        <taxon>Bacteria</taxon>
        <taxon>Bacillati</taxon>
        <taxon>Actinomycetota</taxon>
        <taxon>Actinomycetes</taxon>
        <taxon>Micrococcales</taxon>
        <taxon>Microbacteriaceae</taxon>
        <taxon>Leucobacter</taxon>
    </lineage>
</organism>
<evidence type="ECO:0000256" key="3">
    <source>
        <dbReference type="ARBA" id="ARBA00022448"/>
    </source>
</evidence>
<dbReference type="AlphaFoldDB" id="A0A939QCJ5"/>
<gene>
    <name evidence="13" type="ORF">J4H85_06660</name>
</gene>
<sequence>MNPSRDRAPVRRRETSRKRAAARRLLAPVATDRLTRYVRDGEVSGAPADVTVAETVAFVEAQTDRMAMLLYPSPTEPDVRELADAWDLHPILVDDLLHAGQRPKLERYGDVLFIVVRSAWYIDEREDVDFAEFHLLVRPGAVAVLCPDGRWIDGMPGSDLSAFASEGADRRERTLLADAELLRLGPEAVVYRLLDAIVDGYVPVLQGLGTDKEQVERQVFSGDDGVAERIYRLSQEVIDLQHATSSLSEVVRSLNRGFGKYDVPDELRTYLGDVSDHLERVSARASEYREALAQILSVNATLVAQRQNEDMKKISGWAAVLFAPTLIAAVYGMNFDVMPELHWGFGYPMAVGLMVGFAGLLFGLFKWRKWM</sequence>
<dbReference type="GO" id="GO:0015095">
    <property type="term" value="F:magnesium ion transmembrane transporter activity"/>
    <property type="evidence" value="ECO:0007669"/>
    <property type="project" value="TreeGrafter"/>
</dbReference>
<keyword evidence="3" id="KW-0813">Transport</keyword>
<protein>
    <submittedName>
        <fullName evidence="13">Magnesium and cobalt transport protein CorA</fullName>
    </submittedName>
</protein>
<dbReference type="InterPro" id="IPR002523">
    <property type="entry name" value="MgTranspt_CorA/ZnTranspt_ZntB"/>
</dbReference>
<dbReference type="Gene3D" id="1.20.58.340">
    <property type="entry name" value="Magnesium transport protein CorA, transmembrane region"/>
    <property type="match status" value="2"/>
</dbReference>
<dbReference type="RefSeq" id="WP_208238067.1">
    <property type="nucleotide sequence ID" value="NZ_BAAAQU010000001.1"/>
</dbReference>
<evidence type="ECO:0000256" key="7">
    <source>
        <dbReference type="ARBA" id="ARBA00022989"/>
    </source>
</evidence>
<keyword evidence="8" id="KW-0406">Ion transport</keyword>
<dbReference type="Pfam" id="PF01544">
    <property type="entry name" value="CorA"/>
    <property type="match status" value="1"/>
</dbReference>
<comment type="similarity">
    <text evidence="2">Belongs to the CorA metal ion transporter (MIT) (TC 1.A.35) family.</text>
</comment>
<comment type="catalytic activity">
    <reaction evidence="10">
        <text>Mg(2+)(in) = Mg(2+)(out)</text>
        <dbReference type="Rhea" id="RHEA:29827"/>
        <dbReference type="ChEBI" id="CHEBI:18420"/>
    </reaction>
</comment>
<evidence type="ECO:0000256" key="4">
    <source>
        <dbReference type="ARBA" id="ARBA00022475"/>
    </source>
</evidence>
<accession>A0A939QCJ5</accession>
<evidence type="ECO:0000256" key="8">
    <source>
        <dbReference type="ARBA" id="ARBA00023065"/>
    </source>
</evidence>
<reference evidence="13" key="1">
    <citation type="submission" date="2021-03" db="EMBL/GenBank/DDBJ databases">
        <title>Leucobacter chromiisoli sp. nov., isolated from chromium-containing soil of chemical plant.</title>
        <authorList>
            <person name="Xu Z."/>
        </authorList>
    </citation>
    <scope>NUCLEOTIDE SEQUENCE</scope>
    <source>
        <strain evidence="13">K 70/01</strain>
    </source>
</reference>
<evidence type="ECO:0000256" key="10">
    <source>
        <dbReference type="ARBA" id="ARBA00034269"/>
    </source>
</evidence>
<comment type="caution">
    <text evidence="13">The sequence shown here is derived from an EMBL/GenBank/DDBJ whole genome shotgun (WGS) entry which is preliminary data.</text>
</comment>
<dbReference type="GO" id="GO:0000287">
    <property type="term" value="F:magnesium ion binding"/>
    <property type="evidence" value="ECO:0007669"/>
    <property type="project" value="TreeGrafter"/>
</dbReference>